<evidence type="ECO:0000256" key="3">
    <source>
        <dbReference type="PROSITE-ProRule" id="PRU00023"/>
    </source>
</evidence>
<dbReference type="PROSITE" id="PS50088">
    <property type="entry name" value="ANK_REPEAT"/>
    <property type="match status" value="2"/>
</dbReference>
<proteinExistence type="predicted"/>
<dbReference type="InterPro" id="IPR046450">
    <property type="entry name" value="PA_dom_sf"/>
</dbReference>
<evidence type="ECO:0000259" key="6">
    <source>
        <dbReference type="Pfam" id="PF02225"/>
    </source>
</evidence>
<dbReference type="PANTHER" id="PTHR23206">
    <property type="entry name" value="MASK PROTEIN"/>
    <property type="match status" value="1"/>
</dbReference>
<dbReference type="AlphaFoldDB" id="A0AAD5LBG0"/>
<evidence type="ECO:0000256" key="2">
    <source>
        <dbReference type="ARBA" id="ARBA00023043"/>
    </source>
</evidence>
<dbReference type="PROSITE" id="PS50297">
    <property type="entry name" value="ANK_REP_REGION"/>
    <property type="match status" value="2"/>
</dbReference>
<feature type="coiled-coil region" evidence="4">
    <location>
        <begin position="730"/>
        <end position="795"/>
    </location>
</feature>
<dbReference type="Gene3D" id="3.50.30.30">
    <property type="match status" value="2"/>
</dbReference>
<feature type="compositionally biased region" description="Pro residues" evidence="5">
    <location>
        <begin position="236"/>
        <end position="246"/>
    </location>
</feature>
<evidence type="ECO:0000256" key="1">
    <source>
        <dbReference type="ARBA" id="ARBA00022737"/>
    </source>
</evidence>
<feature type="repeat" description="ANK" evidence="3">
    <location>
        <begin position="613"/>
        <end position="645"/>
    </location>
</feature>
<dbReference type="SUPFAM" id="SSF48403">
    <property type="entry name" value="Ankyrin repeat"/>
    <property type="match status" value="1"/>
</dbReference>
<keyword evidence="4" id="KW-0175">Coiled coil</keyword>
<evidence type="ECO:0000313" key="8">
    <source>
        <dbReference type="Proteomes" id="UP001209570"/>
    </source>
</evidence>
<sequence length="1195" mass="128285">MTASDSTSAAAAAAATAAGASSVAACAFVSWEGCGAPRMAPLATFGWRLAPFELTARLVCVDPPLADRETLSNAGDVRGAIALVVRGGCSFATKARRLRQAGALGMILANNTRDEPFAMFTMADDDPHDDSGDAPHGGDALETMPCVMMCLQDVRDLFKLHPPTVATGVLTFEIPSGPRADELLQRCERQRLLAMQQHSADARGGSWLKRKTSSLIKIWDAPSPTAAPVRASEPLDPAPAPAPATSPPCSLSTASPAGASSAAATAAPPPPPPSPQPLFAFVQWATSAETSVLYFAPLADFCRVANGAIYEGARVVCDPLRAEAPTLRNASELAGAVALVQRGAVTFPAKLERIQRCGAVAAIVGNDDTQDPDAAFVMSVDQIRVDHVTLPAVMVSHAVFQRLQRERPATLRVLCLAGDAAAACLARNGEPVSLRDVSPPRAPDSAPLALFHAACRRGDHGACLRLLDELCPDESARRELVTAVDCHHLTALHHACAVDLAAEPTASDAGVEHVVALLLQHGASPGARDLALVTPLHVACQWGHAAAVKRMLAAVRHAEELTTAQHVGGMTPLHLAALAGDTACLELLLSANARRRQDGQAFCFAGVEVRNVDGETPLHLAARACRVDCVRYLVAANAPLDARDTRGHTALRLACELVNDAAQTVAALHVVETLLDAGASMVDDTAEKHEENETRTTTGSRRLLLDCIQSNAVRRELEVSYLRRETVTLHAQSNALNERLEAQAREAQAIKQRLHEMQSQSEEQAQLATAREHLLRRQQRQIDQLQSQMKTLLHVVQNGGSGGSGAGWGGGDSGLGLGPGIGLGIGTCIESQDDEHRAQEAALARDLGKKCFRQRQFTLAETYFERSLELYALPGVARLLDDTRQHNEQRRQAEKAAINASGGVAKQQLKQRVAALPSDVAASTREALQREVAKLDALDESSPAFETAVKWIDWLLSLPLQASTPSLSLRADMFEEIERMERATLQATQHRAAALIQRVFRERYAVPMLRRSAAAVRLQAAVRGWIARSRARPALRVKQALSMEVPPPFDAVMDVMSTAETATDFTKEVDLWANRRLQVPAGWRVVLCTGVEKSGDGVGFQVVQLVEMRASQRRSHHVAHVTAAPSRWFVWRRWGLSRELARQSVLCGPFEDLAVAQNRFQRECAAAERLSQSKKGVDASISSGHAMTSLMAHAS</sequence>
<dbReference type="InterPro" id="IPR036770">
    <property type="entry name" value="Ankyrin_rpt-contain_sf"/>
</dbReference>
<dbReference type="EMBL" id="JAKCXM010000351">
    <property type="protein sequence ID" value="KAJ0395316.1"/>
    <property type="molecule type" value="Genomic_DNA"/>
</dbReference>
<feature type="domain" description="PA" evidence="6">
    <location>
        <begin position="55"/>
        <end position="126"/>
    </location>
</feature>
<keyword evidence="2 3" id="KW-0040">ANK repeat</keyword>
<dbReference type="Pfam" id="PF12796">
    <property type="entry name" value="Ank_2"/>
    <property type="match status" value="2"/>
</dbReference>
<keyword evidence="1" id="KW-0677">Repeat</keyword>
<evidence type="ECO:0000256" key="4">
    <source>
        <dbReference type="SAM" id="Coils"/>
    </source>
</evidence>
<reference evidence="7" key="1">
    <citation type="submission" date="2021-12" db="EMBL/GenBank/DDBJ databases">
        <title>Prjna785345.</title>
        <authorList>
            <person name="Rujirawat T."/>
            <person name="Krajaejun T."/>
        </authorList>
    </citation>
    <scope>NUCLEOTIDE SEQUENCE</scope>
    <source>
        <strain evidence="7">Pi057C3</strain>
    </source>
</reference>
<comment type="caution">
    <text evidence="7">The sequence shown here is derived from an EMBL/GenBank/DDBJ whole genome shotgun (WGS) entry which is preliminary data.</text>
</comment>
<keyword evidence="8" id="KW-1185">Reference proteome</keyword>
<dbReference type="InterPro" id="IPR002110">
    <property type="entry name" value="Ankyrin_rpt"/>
</dbReference>
<feature type="repeat" description="ANK" evidence="3">
    <location>
        <begin position="568"/>
        <end position="593"/>
    </location>
</feature>
<organism evidence="7 8">
    <name type="scientific">Pythium insidiosum</name>
    <name type="common">Pythiosis disease agent</name>
    <dbReference type="NCBI Taxonomy" id="114742"/>
    <lineage>
        <taxon>Eukaryota</taxon>
        <taxon>Sar</taxon>
        <taxon>Stramenopiles</taxon>
        <taxon>Oomycota</taxon>
        <taxon>Peronosporomycetes</taxon>
        <taxon>Pythiales</taxon>
        <taxon>Pythiaceae</taxon>
        <taxon>Pythium</taxon>
    </lineage>
</organism>
<dbReference type="Pfam" id="PF02225">
    <property type="entry name" value="PA"/>
    <property type="match status" value="2"/>
</dbReference>
<feature type="compositionally biased region" description="Low complexity" evidence="5">
    <location>
        <begin position="247"/>
        <end position="266"/>
    </location>
</feature>
<evidence type="ECO:0000256" key="5">
    <source>
        <dbReference type="SAM" id="MobiDB-lite"/>
    </source>
</evidence>
<dbReference type="SUPFAM" id="SSF52025">
    <property type="entry name" value="PA domain"/>
    <property type="match status" value="2"/>
</dbReference>
<dbReference type="Proteomes" id="UP001209570">
    <property type="component" value="Unassembled WGS sequence"/>
</dbReference>
<name>A0AAD5LBG0_PYTIN</name>
<dbReference type="SMART" id="SM00248">
    <property type="entry name" value="ANK"/>
    <property type="match status" value="5"/>
</dbReference>
<dbReference type="InterPro" id="IPR003137">
    <property type="entry name" value="PA_domain"/>
</dbReference>
<protein>
    <recommendedName>
        <fullName evidence="6">PA domain-containing protein</fullName>
    </recommendedName>
</protein>
<gene>
    <name evidence="7" type="ORF">P43SY_002051</name>
</gene>
<dbReference type="InterPro" id="IPR051631">
    <property type="entry name" value="Ankyrin-KH/SAM_domain"/>
</dbReference>
<dbReference type="PANTHER" id="PTHR23206:SF7">
    <property type="entry name" value="PROTEIN KINASE DOMAIN-CONTAINING PROTEIN"/>
    <property type="match status" value="1"/>
</dbReference>
<dbReference type="PROSITE" id="PS50096">
    <property type="entry name" value="IQ"/>
    <property type="match status" value="1"/>
</dbReference>
<feature type="domain" description="PA" evidence="6">
    <location>
        <begin position="323"/>
        <end position="402"/>
    </location>
</feature>
<evidence type="ECO:0000313" key="7">
    <source>
        <dbReference type="EMBL" id="KAJ0395316.1"/>
    </source>
</evidence>
<dbReference type="Gene3D" id="1.25.40.20">
    <property type="entry name" value="Ankyrin repeat-containing domain"/>
    <property type="match status" value="2"/>
</dbReference>
<accession>A0AAD5LBG0</accession>
<dbReference type="GO" id="GO:0005737">
    <property type="term" value="C:cytoplasm"/>
    <property type="evidence" value="ECO:0007669"/>
    <property type="project" value="TreeGrafter"/>
</dbReference>
<dbReference type="GO" id="GO:0045087">
    <property type="term" value="P:innate immune response"/>
    <property type="evidence" value="ECO:0007669"/>
    <property type="project" value="TreeGrafter"/>
</dbReference>
<feature type="region of interest" description="Disordered" evidence="5">
    <location>
        <begin position="225"/>
        <end position="274"/>
    </location>
</feature>